<keyword evidence="2" id="KW-1185">Reference proteome</keyword>
<dbReference type="AlphaFoldDB" id="A0AAV2RBM5"/>
<name>A0AAV2RBM5_MEGNR</name>
<sequence>VQADITNIMDTMISRFDDIVINLVAMENRLTGRFVNSERPDKINWASLIIPATTTTKMTWVDSWSRCVSLGAQPFVPRTPQDYEIIKTVRAALGGYLWVPASDLIQEGSL</sequence>
<protein>
    <submittedName>
        <fullName evidence="1">Uncharacterized protein</fullName>
    </submittedName>
</protein>
<proteinExistence type="predicted"/>
<dbReference type="EMBL" id="CAXKWB010017289">
    <property type="protein sequence ID" value="CAL4118480.1"/>
    <property type="molecule type" value="Genomic_DNA"/>
</dbReference>
<gene>
    <name evidence="1" type="ORF">MNOR_LOCUS21454</name>
</gene>
<reference evidence="1 2" key="1">
    <citation type="submission" date="2024-05" db="EMBL/GenBank/DDBJ databases">
        <authorList>
            <person name="Wallberg A."/>
        </authorList>
    </citation>
    <scope>NUCLEOTIDE SEQUENCE [LARGE SCALE GENOMIC DNA]</scope>
</reference>
<evidence type="ECO:0000313" key="2">
    <source>
        <dbReference type="Proteomes" id="UP001497623"/>
    </source>
</evidence>
<feature type="non-terminal residue" evidence="1">
    <location>
        <position position="110"/>
    </location>
</feature>
<accession>A0AAV2RBM5</accession>
<dbReference type="Proteomes" id="UP001497623">
    <property type="component" value="Unassembled WGS sequence"/>
</dbReference>
<dbReference type="CDD" id="cd00037">
    <property type="entry name" value="CLECT"/>
    <property type="match status" value="1"/>
</dbReference>
<comment type="caution">
    <text evidence="1">The sequence shown here is derived from an EMBL/GenBank/DDBJ whole genome shotgun (WGS) entry which is preliminary data.</text>
</comment>
<evidence type="ECO:0000313" key="1">
    <source>
        <dbReference type="EMBL" id="CAL4118480.1"/>
    </source>
</evidence>
<dbReference type="SUPFAM" id="SSF56436">
    <property type="entry name" value="C-type lectin-like"/>
    <property type="match status" value="1"/>
</dbReference>
<organism evidence="1 2">
    <name type="scientific">Meganyctiphanes norvegica</name>
    <name type="common">Northern krill</name>
    <name type="synonym">Thysanopoda norvegica</name>
    <dbReference type="NCBI Taxonomy" id="48144"/>
    <lineage>
        <taxon>Eukaryota</taxon>
        <taxon>Metazoa</taxon>
        <taxon>Ecdysozoa</taxon>
        <taxon>Arthropoda</taxon>
        <taxon>Crustacea</taxon>
        <taxon>Multicrustacea</taxon>
        <taxon>Malacostraca</taxon>
        <taxon>Eumalacostraca</taxon>
        <taxon>Eucarida</taxon>
        <taxon>Euphausiacea</taxon>
        <taxon>Euphausiidae</taxon>
        <taxon>Meganyctiphanes</taxon>
    </lineage>
</organism>
<feature type="non-terminal residue" evidence="1">
    <location>
        <position position="1"/>
    </location>
</feature>
<dbReference type="InterPro" id="IPR016187">
    <property type="entry name" value="CTDL_fold"/>
</dbReference>